<feature type="transmembrane region" description="Helical" evidence="8">
    <location>
        <begin position="352"/>
        <end position="373"/>
    </location>
</feature>
<comment type="subcellular location">
    <subcellularLocation>
        <location evidence="1 7">Membrane</location>
        <topology evidence="1 7">Multi-pass membrane protein</topology>
    </subcellularLocation>
</comment>
<evidence type="ECO:0000256" key="8">
    <source>
        <dbReference type="SAM" id="Phobius"/>
    </source>
</evidence>
<proteinExistence type="inferred from homology"/>
<dbReference type="GO" id="GO:0022857">
    <property type="term" value="F:transmembrane transporter activity"/>
    <property type="evidence" value="ECO:0007669"/>
    <property type="project" value="InterPro"/>
</dbReference>
<comment type="similarity">
    <text evidence="2 7">Belongs to the major facilitator superfamily. Proton-dependent oligopeptide transporter (POT/PTR) (TC 2.A.17) family.</text>
</comment>
<dbReference type="Pfam" id="PF00854">
    <property type="entry name" value="PTR2"/>
    <property type="match status" value="1"/>
</dbReference>
<keyword evidence="5 8" id="KW-0472">Membrane</keyword>
<keyword evidence="4 8" id="KW-1133">Transmembrane helix</keyword>
<feature type="transmembrane region" description="Helical" evidence="8">
    <location>
        <begin position="560"/>
        <end position="579"/>
    </location>
</feature>
<evidence type="ECO:0000256" key="2">
    <source>
        <dbReference type="ARBA" id="ARBA00005982"/>
    </source>
</evidence>
<dbReference type="GO" id="GO:0006857">
    <property type="term" value="P:oligopeptide transport"/>
    <property type="evidence" value="ECO:0007669"/>
    <property type="project" value="InterPro"/>
</dbReference>
<sequence length="604" mass="66514">MAAVLPETAQQAAETIPDAWDYKGRLSLKSSSGGWGSSAMILGVEACERMTTLGIVVNLVTYLTGTMHLGNAVAANDVTNFLGTAFMLCLLGGFVADTFLGRYLTIGIFTTIQATGCVHHQEFTLPSRITILTISTVLPGLRPPKCTAGSPSCIPANGKQLGVLYLALYLTALGTGGLKSSVSGFGSDQFDDTDKRETKQMIKFFNWFFFFINVGSLIAVTVLVYIQDNVGREWGYGICACAIVVALAVFLSGTRRYRFKKLVGSPLTQIAAVFVAAWKKRHLDLPSDPSLLFDDDDIVAGEGQRKKKKQKLPHSKEFRFLDKAAVKDSQAGAASTNKWHLSTLTDVEEVKLVIRMLPTWATTIMFWTVYAQMTTFSVSQATTLNRHIGSFEIPAGSLTVFFVGSILLTVPIYDRIIVPIARRVLKNPHGLSPLQRIAVGLVLSIVAMVAAALTEIKRLHVARSHGLTHSESTVPMSVFWLVPQFLLVGSGEAFTYIGQLDFFLRECPKGMKTMSTGLFLSTLSLGFFFSSILVTVVHKVTGQQHPWLADNLNAGKLYNFYWLLTVLSIFNLMIFLFCARQYVYKEKRLAQEGIEMEEQEATFH</sequence>
<evidence type="ECO:0000256" key="1">
    <source>
        <dbReference type="ARBA" id="ARBA00004141"/>
    </source>
</evidence>
<feature type="transmembrane region" description="Helical" evidence="8">
    <location>
        <begin position="204"/>
        <end position="227"/>
    </location>
</feature>
<dbReference type="SUPFAM" id="SSF103473">
    <property type="entry name" value="MFS general substrate transporter"/>
    <property type="match status" value="1"/>
</dbReference>
<feature type="transmembrane region" description="Helical" evidence="8">
    <location>
        <begin position="474"/>
        <end position="497"/>
    </location>
</feature>
<evidence type="ECO:0000256" key="7">
    <source>
        <dbReference type="RuleBase" id="RU003755"/>
    </source>
</evidence>
<dbReference type="InterPro" id="IPR000109">
    <property type="entry name" value="POT_fam"/>
</dbReference>
<keyword evidence="7" id="KW-0813">Transport</keyword>
<feature type="transmembrane region" description="Helical" evidence="8">
    <location>
        <begin position="233"/>
        <end position="251"/>
    </location>
</feature>
<feature type="transmembrane region" description="Helical" evidence="8">
    <location>
        <begin position="518"/>
        <end position="540"/>
    </location>
</feature>
<reference evidence="9" key="1">
    <citation type="submission" date="2020-06" db="EMBL/GenBank/DDBJ databases">
        <authorList>
            <person name="Li T."/>
            <person name="Hu X."/>
            <person name="Zhang T."/>
            <person name="Song X."/>
            <person name="Zhang H."/>
            <person name="Dai N."/>
            <person name="Sheng W."/>
            <person name="Hou X."/>
            <person name="Wei L."/>
        </authorList>
    </citation>
    <scope>NUCLEOTIDE SEQUENCE</scope>
    <source>
        <strain evidence="9">KEN1</strain>
        <tissue evidence="9">Leaf</tissue>
    </source>
</reference>
<feature type="transmembrane region" description="Helical" evidence="8">
    <location>
        <begin position="81"/>
        <end position="100"/>
    </location>
</feature>
<dbReference type="InterPro" id="IPR018456">
    <property type="entry name" value="PTR2_symporter_CS"/>
</dbReference>
<dbReference type="PROSITE" id="PS01022">
    <property type="entry name" value="PTR2_1"/>
    <property type="match status" value="1"/>
</dbReference>
<dbReference type="PANTHER" id="PTHR11654">
    <property type="entry name" value="OLIGOPEPTIDE TRANSPORTER-RELATED"/>
    <property type="match status" value="1"/>
</dbReference>
<evidence type="ECO:0000313" key="9">
    <source>
        <dbReference type="EMBL" id="KAL0446233.1"/>
    </source>
</evidence>
<organism evidence="9">
    <name type="scientific">Sesamum latifolium</name>
    <dbReference type="NCBI Taxonomy" id="2727402"/>
    <lineage>
        <taxon>Eukaryota</taxon>
        <taxon>Viridiplantae</taxon>
        <taxon>Streptophyta</taxon>
        <taxon>Embryophyta</taxon>
        <taxon>Tracheophyta</taxon>
        <taxon>Spermatophyta</taxon>
        <taxon>Magnoliopsida</taxon>
        <taxon>eudicotyledons</taxon>
        <taxon>Gunneridae</taxon>
        <taxon>Pentapetalae</taxon>
        <taxon>asterids</taxon>
        <taxon>lamiids</taxon>
        <taxon>Lamiales</taxon>
        <taxon>Pedaliaceae</taxon>
        <taxon>Sesamum</taxon>
    </lineage>
</organism>
<comment type="caution">
    <text evidence="9">The sequence shown here is derived from an EMBL/GenBank/DDBJ whole genome shotgun (WGS) entry which is preliminary data.</text>
</comment>
<feature type="transmembrane region" description="Helical" evidence="8">
    <location>
        <begin position="50"/>
        <end position="69"/>
    </location>
</feature>
<gene>
    <name evidence="9" type="ORF">Slati_1751200</name>
</gene>
<accession>A0AAW2WXG6</accession>
<dbReference type="GO" id="GO:0016020">
    <property type="term" value="C:membrane"/>
    <property type="evidence" value="ECO:0007669"/>
    <property type="project" value="UniProtKB-SubCell"/>
</dbReference>
<dbReference type="EMBL" id="JACGWN010000006">
    <property type="protein sequence ID" value="KAL0446233.1"/>
    <property type="molecule type" value="Genomic_DNA"/>
</dbReference>
<dbReference type="Gene3D" id="1.20.1250.20">
    <property type="entry name" value="MFS general substrate transporter like domains"/>
    <property type="match status" value="1"/>
</dbReference>
<evidence type="ECO:0000256" key="5">
    <source>
        <dbReference type="ARBA" id="ARBA00023136"/>
    </source>
</evidence>
<dbReference type="PROSITE" id="PS01023">
    <property type="entry name" value="PTR2_2"/>
    <property type="match status" value="1"/>
</dbReference>
<evidence type="ECO:0000256" key="4">
    <source>
        <dbReference type="ARBA" id="ARBA00022989"/>
    </source>
</evidence>
<evidence type="ECO:0000256" key="6">
    <source>
        <dbReference type="ARBA" id="ARBA00044504"/>
    </source>
</evidence>
<comment type="similarity">
    <text evidence="6">Belongs to the major facilitator superfamily. Phosphate:H(+) symporter (TC 2.A.1.9) family.</text>
</comment>
<dbReference type="InterPro" id="IPR036259">
    <property type="entry name" value="MFS_trans_sf"/>
</dbReference>
<keyword evidence="3 7" id="KW-0812">Transmembrane</keyword>
<dbReference type="AlphaFoldDB" id="A0AAW2WXG6"/>
<name>A0AAW2WXG6_9LAMI</name>
<reference evidence="9" key="2">
    <citation type="journal article" date="2024" name="Plant">
        <title>Genomic evolution and insights into agronomic trait innovations of Sesamum species.</title>
        <authorList>
            <person name="Miao H."/>
            <person name="Wang L."/>
            <person name="Qu L."/>
            <person name="Liu H."/>
            <person name="Sun Y."/>
            <person name="Le M."/>
            <person name="Wang Q."/>
            <person name="Wei S."/>
            <person name="Zheng Y."/>
            <person name="Lin W."/>
            <person name="Duan Y."/>
            <person name="Cao H."/>
            <person name="Xiong S."/>
            <person name="Wang X."/>
            <person name="Wei L."/>
            <person name="Li C."/>
            <person name="Ma Q."/>
            <person name="Ju M."/>
            <person name="Zhao R."/>
            <person name="Li G."/>
            <person name="Mu C."/>
            <person name="Tian Q."/>
            <person name="Mei H."/>
            <person name="Zhang T."/>
            <person name="Gao T."/>
            <person name="Zhang H."/>
        </authorList>
    </citation>
    <scope>NUCLEOTIDE SEQUENCE</scope>
    <source>
        <strain evidence="9">KEN1</strain>
    </source>
</reference>
<feature type="transmembrane region" description="Helical" evidence="8">
    <location>
        <begin position="393"/>
        <end position="413"/>
    </location>
</feature>
<evidence type="ECO:0000256" key="3">
    <source>
        <dbReference type="ARBA" id="ARBA00022692"/>
    </source>
</evidence>
<protein>
    <submittedName>
        <fullName evidence="9">Protein NRT1/ PTR FAMILY 6.3</fullName>
    </submittedName>
</protein>
<feature type="transmembrane region" description="Helical" evidence="8">
    <location>
        <begin position="434"/>
        <end position="454"/>
    </location>
</feature>